<feature type="compositionally biased region" description="Basic and acidic residues" evidence="1">
    <location>
        <begin position="100"/>
        <end position="112"/>
    </location>
</feature>
<comment type="caution">
    <text evidence="2">The sequence shown here is derived from an EMBL/GenBank/DDBJ whole genome shotgun (WGS) entry which is preliminary data.</text>
</comment>
<feature type="compositionally biased region" description="Basic and acidic residues" evidence="1">
    <location>
        <begin position="8"/>
        <end position="77"/>
    </location>
</feature>
<feature type="compositionally biased region" description="Basic and acidic residues" evidence="1">
    <location>
        <begin position="247"/>
        <end position="278"/>
    </location>
</feature>
<dbReference type="AlphaFoldDB" id="A0A328BSP8"/>
<evidence type="ECO:0000313" key="3">
    <source>
        <dbReference type="Proteomes" id="UP000248553"/>
    </source>
</evidence>
<organism evidence="2 3">
    <name type="scientific">Hymenobacter edaphi</name>
    <dbReference type="NCBI Taxonomy" id="2211146"/>
    <lineage>
        <taxon>Bacteria</taxon>
        <taxon>Pseudomonadati</taxon>
        <taxon>Bacteroidota</taxon>
        <taxon>Cytophagia</taxon>
        <taxon>Cytophagales</taxon>
        <taxon>Hymenobacteraceae</taxon>
        <taxon>Hymenobacter</taxon>
    </lineage>
</organism>
<feature type="compositionally biased region" description="Basic and acidic residues" evidence="1">
    <location>
        <begin position="157"/>
        <end position="222"/>
    </location>
</feature>
<evidence type="ECO:0000313" key="2">
    <source>
        <dbReference type="EMBL" id="RAK69591.1"/>
    </source>
</evidence>
<dbReference type="Proteomes" id="UP000248553">
    <property type="component" value="Unassembled WGS sequence"/>
</dbReference>
<gene>
    <name evidence="2" type="ORF">DLM85_01650</name>
</gene>
<keyword evidence="3" id="KW-1185">Reference proteome</keyword>
<dbReference type="OrthoDB" id="886639at2"/>
<proteinExistence type="predicted"/>
<sequence>MNQHRSRRPDELDDRSRNRPHERRPHDRFGDNYEPRRPDWREPDREERIHFDSPWDQPRRSQDEDRRRHQEDDDRRRGFSNYGDYAGSDRGRGYGPGRPDAGRADYTRRHDNAPQGRAAGSRSYHPEGTSGYLSDRRADDPAHARRDQGRAPAGQRGYDDARNLPARGDFDRGADRFYENYRDDFASRPERGDDRRQPAGRGAADRPAPRRPYDGSNRDGARSDYGYGDDYSSSLYDPNSRNSALRRPSDADRWEERRQPDQNRRWTDSPDLDNQPRR</sequence>
<feature type="compositionally biased region" description="Basic and acidic residues" evidence="1">
    <location>
        <begin position="134"/>
        <end position="149"/>
    </location>
</feature>
<feature type="compositionally biased region" description="Low complexity" evidence="1">
    <location>
        <begin position="223"/>
        <end position="237"/>
    </location>
</feature>
<name>A0A328BSP8_9BACT</name>
<feature type="region of interest" description="Disordered" evidence="1">
    <location>
        <begin position="1"/>
        <end position="278"/>
    </location>
</feature>
<evidence type="ECO:0000256" key="1">
    <source>
        <dbReference type="SAM" id="MobiDB-lite"/>
    </source>
</evidence>
<reference evidence="3" key="1">
    <citation type="submission" date="2018-05" db="EMBL/GenBank/DDBJ databases">
        <authorList>
            <person name="Nie L."/>
        </authorList>
    </citation>
    <scope>NUCLEOTIDE SEQUENCE [LARGE SCALE GENOMIC DNA]</scope>
    <source>
        <strain evidence="3">NL</strain>
    </source>
</reference>
<dbReference type="RefSeq" id="WP_111476327.1">
    <property type="nucleotide sequence ID" value="NZ_QHKM01000001.1"/>
</dbReference>
<dbReference type="EMBL" id="QHKM01000001">
    <property type="protein sequence ID" value="RAK69591.1"/>
    <property type="molecule type" value="Genomic_DNA"/>
</dbReference>
<accession>A0A328BSP8</accession>
<protein>
    <submittedName>
        <fullName evidence="2">Uncharacterized protein</fullName>
    </submittedName>
</protein>